<keyword evidence="4" id="KW-0479">Metal-binding</keyword>
<feature type="compositionally biased region" description="Polar residues" evidence="9">
    <location>
        <begin position="203"/>
        <end position="212"/>
    </location>
</feature>
<dbReference type="InterPro" id="IPR001841">
    <property type="entry name" value="Znf_RING"/>
</dbReference>
<evidence type="ECO:0000256" key="3">
    <source>
        <dbReference type="ARBA" id="ARBA00022679"/>
    </source>
</evidence>
<dbReference type="PANTHER" id="PTHR15710:SF228">
    <property type="entry name" value="FINGER DOMAIN PROTEIN, PUTATIVE-RELATED"/>
    <property type="match status" value="1"/>
</dbReference>
<gene>
    <name evidence="11" type="ORF">C8A03DRAFT_18560</name>
</gene>
<evidence type="ECO:0000256" key="9">
    <source>
        <dbReference type="SAM" id="MobiDB-lite"/>
    </source>
</evidence>
<reference evidence="11" key="1">
    <citation type="journal article" date="2023" name="Mol. Phylogenet. Evol.">
        <title>Genome-scale phylogeny and comparative genomics of the fungal order Sordariales.</title>
        <authorList>
            <person name="Hensen N."/>
            <person name="Bonometti L."/>
            <person name="Westerberg I."/>
            <person name="Brannstrom I.O."/>
            <person name="Guillou S."/>
            <person name="Cros-Aarteil S."/>
            <person name="Calhoun S."/>
            <person name="Haridas S."/>
            <person name="Kuo A."/>
            <person name="Mondo S."/>
            <person name="Pangilinan J."/>
            <person name="Riley R."/>
            <person name="LaButti K."/>
            <person name="Andreopoulos B."/>
            <person name="Lipzen A."/>
            <person name="Chen C."/>
            <person name="Yan M."/>
            <person name="Daum C."/>
            <person name="Ng V."/>
            <person name="Clum A."/>
            <person name="Steindorff A."/>
            <person name="Ohm R.A."/>
            <person name="Martin F."/>
            <person name="Silar P."/>
            <person name="Natvig D.O."/>
            <person name="Lalanne C."/>
            <person name="Gautier V."/>
            <person name="Ament-Velasquez S.L."/>
            <person name="Kruys A."/>
            <person name="Hutchinson M.I."/>
            <person name="Powell A.J."/>
            <person name="Barry K."/>
            <person name="Miller A.N."/>
            <person name="Grigoriev I.V."/>
            <person name="Debuchy R."/>
            <person name="Gladieux P."/>
            <person name="Hiltunen Thoren M."/>
            <person name="Johannesson H."/>
        </authorList>
    </citation>
    <scope>NUCLEOTIDE SEQUENCE</scope>
    <source>
        <strain evidence="11">CBS 532.94</strain>
    </source>
</reference>
<evidence type="ECO:0000256" key="6">
    <source>
        <dbReference type="ARBA" id="ARBA00022786"/>
    </source>
</evidence>
<dbReference type="Gene3D" id="3.30.40.10">
    <property type="entry name" value="Zinc/RING finger domain, C3HC4 (zinc finger)"/>
    <property type="match status" value="1"/>
</dbReference>
<evidence type="ECO:0000313" key="11">
    <source>
        <dbReference type="EMBL" id="KAK4234565.1"/>
    </source>
</evidence>
<feature type="compositionally biased region" description="Polar residues" evidence="9">
    <location>
        <begin position="179"/>
        <end position="195"/>
    </location>
</feature>
<comment type="caution">
    <text evidence="11">The sequence shown here is derived from an EMBL/GenBank/DDBJ whole genome shotgun (WGS) entry which is preliminary data.</text>
</comment>
<name>A0AAN7C3H3_9PEZI</name>
<dbReference type="GO" id="GO:0061630">
    <property type="term" value="F:ubiquitin protein ligase activity"/>
    <property type="evidence" value="ECO:0007669"/>
    <property type="project" value="UniProtKB-EC"/>
</dbReference>
<evidence type="ECO:0000256" key="1">
    <source>
        <dbReference type="ARBA" id="ARBA00000900"/>
    </source>
</evidence>
<keyword evidence="6" id="KW-0833">Ubl conjugation pathway</keyword>
<feature type="compositionally biased region" description="Low complexity" evidence="9">
    <location>
        <begin position="50"/>
        <end position="62"/>
    </location>
</feature>
<evidence type="ECO:0000256" key="7">
    <source>
        <dbReference type="ARBA" id="ARBA00022833"/>
    </source>
</evidence>
<dbReference type="GO" id="GO:0008270">
    <property type="term" value="F:zinc ion binding"/>
    <property type="evidence" value="ECO:0007669"/>
    <property type="project" value="UniProtKB-KW"/>
</dbReference>
<dbReference type="SUPFAM" id="SSF57850">
    <property type="entry name" value="RING/U-box"/>
    <property type="match status" value="1"/>
</dbReference>
<proteinExistence type="predicted"/>
<evidence type="ECO:0000256" key="5">
    <source>
        <dbReference type="ARBA" id="ARBA00022771"/>
    </source>
</evidence>
<evidence type="ECO:0000256" key="2">
    <source>
        <dbReference type="ARBA" id="ARBA00012483"/>
    </source>
</evidence>
<feature type="domain" description="RING-type" evidence="10">
    <location>
        <begin position="303"/>
        <end position="344"/>
    </location>
</feature>
<dbReference type="Pfam" id="PF13639">
    <property type="entry name" value="zf-RING_2"/>
    <property type="match status" value="1"/>
</dbReference>
<evidence type="ECO:0000256" key="4">
    <source>
        <dbReference type="ARBA" id="ARBA00022723"/>
    </source>
</evidence>
<feature type="compositionally biased region" description="Low complexity" evidence="9">
    <location>
        <begin position="90"/>
        <end position="109"/>
    </location>
</feature>
<dbReference type="SMART" id="SM00184">
    <property type="entry name" value="RING"/>
    <property type="match status" value="1"/>
</dbReference>
<accession>A0AAN7C3H3</accession>
<reference evidence="11" key="2">
    <citation type="submission" date="2023-05" db="EMBL/GenBank/DDBJ databases">
        <authorList>
            <consortium name="Lawrence Berkeley National Laboratory"/>
            <person name="Steindorff A."/>
            <person name="Hensen N."/>
            <person name="Bonometti L."/>
            <person name="Westerberg I."/>
            <person name="Brannstrom I.O."/>
            <person name="Guillou S."/>
            <person name="Cros-Aarteil S."/>
            <person name="Calhoun S."/>
            <person name="Haridas S."/>
            <person name="Kuo A."/>
            <person name="Mondo S."/>
            <person name="Pangilinan J."/>
            <person name="Riley R."/>
            <person name="Labutti K."/>
            <person name="Andreopoulos B."/>
            <person name="Lipzen A."/>
            <person name="Chen C."/>
            <person name="Yanf M."/>
            <person name="Daum C."/>
            <person name="Ng V."/>
            <person name="Clum A."/>
            <person name="Ohm R."/>
            <person name="Martin F."/>
            <person name="Silar P."/>
            <person name="Natvig D."/>
            <person name="Lalanne C."/>
            <person name="Gautier V."/>
            <person name="Ament-Velasquez S.L."/>
            <person name="Kruys A."/>
            <person name="Hutchinson M.I."/>
            <person name="Powell A.J."/>
            <person name="Barry K."/>
            <person name="Miller A.N."/>
            <person name="Grigoriev I.V."/>
            <person name="Debuchy R."/>
            <person name="Gladieux P."/>
            <person name="Thoren M.H."/>
            <person name="Johannesson H."/>
        </authorList>
    </citation>
    <scope>NUCLEOTIDE SEQUENCE</scope>
    <source>
        <strain evidence="11">CBS 532.94</strain>
    </source>
</reference>
<dbReference type="AlphaFoldDB" id="A0AAN7C3H3"/>
<keyword evidence="7" id="KW-0862">Zinc</keyword>
<dbReference type="FunFam" id="3.30.40.10:FF:000127">
    <property type="entry name" value="E3 ubiquitin-protein ligase RNF181"/>
    <property type="match status" value="1"/>
</dbReference>
<protein>
    <recommendedName>
        <fullName evidence="2">RING-type E3 ubiquitin transferase</fullName>
        <ecNumber evidence="2">2.3.2.27</ecNumber>
    </recommendedName>
</protein>
<sequence>MADQAPRHQESMYCHACHHEWRRQGEGMECPACMSASTEIVRQTLNEPSPTITQQLTTPQITPEHDPRYFHNRQPRSPVDSDATATARASETMSSSPSSTPSQPSSPETGNPGGTAQHASGSMPPPTFARIEVPPVTFISFNVPPPPTPRESQASPPPISVFGMEFLGPFVITYARPPTMNTSSPAGTAHNAQNDQHTDGQHTETQQSDARSQQPPQPGPHPAAGAHPFLPTSLLARIMSSIFNPSNAIFGDAVFSQEALDRIISQLREQEAPGGAPPASQAAIDRLQTKEIDEKMLGVCSKCVICVDDMTKGEKAAVLPCHHFFHGECVTPWLKQHNTCPVCRRSIEVEKDEAKNVKSAGVGSAAPQSEARNGASDAMDCS</sequence>
<organism evidence="11 12">
    <name type="scientific">Achaetomium macrosporum</name>
    <dbReference type="NCBI Taxonomy" id="79813"/>
    <lineage>
        <taxon>Eukaryota</taxon>
        <taxon>Fungi</taxon>
        <taxon>Dikarya</taxon>
        <taxon>Ascomycota</taxon>
        <taxon>Pezizomycotina</taxon>
        <taxon>Sordariomycetes</taxon>
        <taxon>Sordariomycetidae</taxon>
        <taxon>Sordariales</taxon>
        <taxon>Chaetomiaceae</taxon>
        <taxon>Achaetomium</taxon>
    </lineage>
</organism>
<dbReference type="CDD" id="cd16454">
    <property type="entry name" value="RING-H2_PA-TM-RING"/>
    <property type="match status" value="1"/>
</dbReference>
<keyword evidence="12" id="KW-1185">Reference proteome</keyword>
<comment type="catalytic activity">
    <reaction evidence="1">
        <text>S-ubiquitinyl-[E2 ubiquitin-conjugating enzyme]-L-cysteine + [acceptor protein]-L-lysine = [E2 ubiquitin-conjugating enzyme]-L-cysteine + N(6)-ubiquitinyl-[acceptor protein]-L-lysine.</text>
        <dbReference type="EC" id="2.3.2.27"/>
    </reaction>
</comment>
<evidence type="ECO:0000259" key="10">
    <source>
        <dbReference type="PROSITE" id="PS50089"/>
    </source>
</evidence>
<evidence type="ECO:0000256" key="8">
    <source>
        <dbReference type="PROSITE-ProRule" id="PRU00175"/>
    </source>
</evidence>
<dbReference type="InterPro" id="IPR013083">
    <property type="entry name" value="Znf_RING/FYVE/PHD"/>
</dbReference>
<dbReference type="PANTHER" id="PTHR15710">
    <property type="entry name" value="E3 UBIQUITIN-PROTEIN LIGASE PRAJA"/>
    <property type="match status" value="1"/>
</dbReference>
<dbReference type="PROSITE" id="PS50089">
    <property type="entry name" value="ZF_RING_2"/>
    <property type="match status" value="1"/>
</dbReference>
<dbReference type="EC" id="2.3.2.27" evidence="2"/>
<keyword evidence="3" id="KW-0808">Transferase</keyword>
<keyword evidence="5 8" id="KW-0863">Zinc-finger</keyword>
<dbReference type="GO" id="GO:0005737">
    <property type="term" value="C:cytoplasm"/>
    <property type="evidence" value="ECO:0007669"/>
    <property type="project" value="TreeGrafter"/>
</dbReference>
<dbReference type="EMBL" id="MU860354">
    <property type="protein sequence ID" value="KAK4234565.1"/>
    <property type="molecule type" value="Genomic_DNA"/>
</dbReference>
<feature type="region of interest" description="Disordered" evidence="9">
    <location>
        <begin position="177"/>
        <end position="228"/>
    </location>
</feature>
<feature type="region of interest" description="Disordered" evidence="9">
    <location>
        <begin position="46"/>
        <end position="130"/>
    </location>
</feature>
<dbReference type="GO" id="GO:0016567">
    <property type="term" value="P:protein ubiquitination"/>
    <property type="evidence" value="ECO:0007669"/>
    <property type="project" value="TreeGrafter"/>
</dbReference>
<feature type="region of interest" description="Disordered" evidence="9">
    <location>
        <begin position="353"/>
        <end position="382"/>
    </location>
</feature>
<dbReference type="Proteomes" id="UP001303760">
    <property type="component" value="Unassembled WGS sequence"/>
</dbReference>
<evidence type="ECO:0000313" key="12">
    <source>
        <dbReference type="Proteomes" id="UP001303760"/>
    </source>
</evidence>